<dbReference type="InterPro" id="IPR050582">
    <property type="entry name" value="HAD-like_SerB"/>
</dbReference>
<keyword evidence="9" id="KW-0718">Serine biosynthesis</keyword>
<dbReference type="GO" id="GO:0000287">
    <property type="term" value="F:magnesium ion binding"/>
    <property type="evidence" value="ECO:0007669"/>
    <property type="project" value="TreeGrafter"/>
</dbReference>
<dbReference type="PANTHER" id="PTHR43344">
    <property type="entry name" value="PHOSPHOSERINE PHOSPHATASE"/>
    <property type="match status" value="1"/>
</dbReference>
<keyword evidence="8" id="KW-0460">Magnesium</keyword>
<evidence type="ECO:0000256" key="4">
    <source>
        <dbReference type="ARBA" id="ARBA00012640"/>
    </source>
</evidence>
<evidence type="ECO:0000256" key="2">
    <source>
        <dbReference type="ARBA" id="ARBA00005135"/>
    </source>
</evidence>
<evidence type="ECO:0000256" key="8">
    <source>
        <dbReference type="ARBA" id="ARBA00022842"/>
    </source>
</evidence>
<comment type="catalytic activity">
    <reaction evidence="12">
        <text>O-phospho-D-serine + H2O = D-serine + phosphate</text>
        <dbReference type="Rhea" id="RHEA:24873"/>
        <dbReference type="ChEBI" id="CHEBI:15377"/>
        <dbReference type="ChEBI" id="CHEBI:35247"/>
        <dbReference type="ChEBI" id="CHEBI:43474"/>
        <dbReference type="ChEBI" id="CHEBI:58680"/>
        <dbReference type="EC" id="3.1.3.3"/>
    </reaction>
</comment>
<keyword evidence="6" id="KW-0479">Metal-binding</keyword>
<dbReference type="AlphaFoldDB" id="A0A1Q5Q4U0"/>
<dbReference type="GO" id="GO:0006564">
    <property type="term" value="P:L-serine biosynthetic process"/>
    <property type="evidence" value="ECO:0007669"/>
    <property type="project" value="UniProtKB-KW"/>
</dbReference>
<dbReference type="InterPro" id="IPR004469">
    <property type="entry name" value="PSP"/>
</dbReference>
<dbReference type="EMBL" id="MQVR01000007">
    <property type="protein sequence ID" value="OKL54826.1"/>
    <property type="molecule type" value="Genomic_DNA"/>
</dbReference>
<evidence type="ECO:0000256" key="12">
    <source>
        <dbReference type="ARBA" id="ARBA00048523"/>
    </source>
</evidence>
<dbReference type="UniPathway" id="UPA00135">
    <property type="reaction ID" value="UER00198"/>
</dbReference>
<dbReference type="SUPFAM" id="SSF56784">
    <property type="entry name" value="HAD-like"/>
    <property type="match status" value="1"/>
</dbReference>
<comment type="pathway">
    <text evidence="2">Amino-acid biosynthesis; L-serine biosynthesis; L-serine from 3-phospho-D-glycerate: step 3/3.</text>
</comment>
<evidence type="ECO:0000256" key="7">
    <source>
        <dbReference type="ARBA" id="ARBA00022801"/>
    </source>
</evidence>
<gene>
    <name evidence="13" type="ORF">BSZ39_02080</name>
</gene>
<evidence type="ECO:0000256" key="10">
    <source>
        <dbReference type="ARBA" id="ARBA00031693"/>
    </source>
</evidence>
<dbReference type="EC" id="3.1.3.3" evidence="4"/>
<dbReference type="NCBIfam" id="TIGR00338">
    <property type="entry name" value="serB"/>
    <property type="match status" value="1"/>
</dbReference>
<evidence type="ECO:0000256" key="9">
    <source>
        <dbReference type="ARBA" id="ARBA00023299"/>
    </source>
</evidence>
<dbReference type="NCBIfam" id="TIGR01488">
    <property type="entry name" value="HAD-SF-IB"/>
    <property type="match status" value="1"/>
</dbReference>
<comment type="caution">
    <text evidence="13">The sequence shown here is derived from an EMBL/GenBank/DDBJ whole genome shotgun (WGS) entry which is preliminary data.</text>
</comment>
<dbReference type="InterPro" id="IPR023214">
    <property type="entry name" value="HAD_sf"/>
</dbReference>
<organism evidence="13 14">
    <name type="scientific">Bowdeniella nasicola</name>
    <dbReference type="NCBI Taxonomy" id="208480"/>
    <lineage>
        <taxon>Bacteria</taxon>
        <taxon>Bacillati</taxon>
        <taxon>Actinomycetota</taxon>
        <taxon>Actinomycetes</taxon>
        <taxon>Actinomycetales</taxon>
        <taxon>Actinomycetaceae</taxon>
        <taxon>Bowdeniella</taxon>
    </lineage>
</organism>
<keyword evidence="7" id="KW-0378">Hydrolase</keyword>
<accession>A0A1Q5Q4U0</accession>
<evidence type="ECO:0000313" key="13">
    <source>
        <dbReference type="EMBL" id="OKL54826.1"/>
    </source>
</evidence>
<comment type="catalytic activity">
    <reaction evidence="11">
        <text>O-phospho-L-serine + H2O = L-serine + phosphate</text>
        <dbReference type="Rhea" id="RHEA:21208"/>
        <dbReference type="ChEBI" id="CHEBI:15377"/>
        <dbReference type="ChEBI" id="CHEBI:33384"/>
        <dbReference type="ChEBI" id="CHEBI:43474"/>
        <dbReference type="ChEBI" id="CHEBI:57524"/>
        <dbReference type="EC" id="3.1.3.3"/>
    </reaction>
</comment>
<evidence type="ECO:0000256" key="11">
    <source>
        <dbReference type="ARBA" id="ARBA00048138"/>
    </source>
</evidence>
<reference evidence="14" key="1">
    <citation type="submission" date="2016-12" db="EMBL/GenBank/DDBJ databases">
        <authorList>
            <person name="Meng X."/>
        </authorList>
    </citation>
    <scope>NUCLEOTIDE SEQUENCE [LARGE SCALE GENOMIC DNA]</scope>
    <source>
        <strain evidence="14">DSM 19116</strain>
    </source>
</reference>
<sequence>MDSTLINEEGLDEIAREVGVGHEVAEITERAMRGELDFAAALRERVALLAGAPTSVLDTVRERLTFTAGARELLAAAKAAGCTVGVVSGGFHELMDPMFDVDHVRANRFEIRDGHITGKVAGPIVDAAAKAASLQSWKRGFAAAVGDGANDIAMIRSADIGIAFDAKPALRESADCVVPMRRLDAVAALLGLL</sequence>
<keyword evidence="5" id="KW-0028">Amino-acid biosynthesis</keyword>
<dbReference type="Pfam" id="PF12710">
    <property type="entry name" value="HAD"/>
    <property type="match status" value="1"/>
</dbReference>
<dbReference type="GO" id="GO:0005737">
    <property type="term" value="C:cytoplasm"/>
    <property type="evidence" value="ECO:0007669"/>
    <property type="project" value="TreeGrafter"/>
</dbReference>
<name>A0A1Q5Q4U0_9ACTO</name>
<dbReference type="Gene3D" id="3.40.50.1000">
    <property type="entry name" value="HAD superfamily/HAD-like"/>
    <property type="match status" value="1"/>
</dbReference>
<evidence type="ECO:0000256" key="3">
    <source>
        <dbReference type="ARBA" id="ARBA00009184"/>
    </source>
</evidence>
<dbReference type="PANTHER" id="PTHR43344:SF2">
    <property type="entry name" value="PHOSPHOSERINE PHOSPHATASE"/>
    <property type="match status" value="1"/>
</dbReference>
<comment type="similarity">
    <text evidence="3">Belongs to the HAD-like hydrolase superfamily. SerB family.</text>
</comment>
<evidence type="ECO:0000256" key="6">
    <source>
        <dbReference type="ARBA" id="ARBA00022723"/>
    </source>
</evidence>
<evidence type="ECO:0000256" key="5">
    <source>
        <dbReference type="ARBA" id="ARBA00022605"/>
    </source>
</evidence>
<evidence type="ECO:0000256" key="1">
    <source>
        <dbReference type="ARBA" id="ARBA00001946"/>
    </source>
</evidence>
<dbReference type="GO" id="GO:0036424">
    <property type="term" value="F:L-phosphoserine phosphatase activity"/>
    <property type="evidence" value="ECO:0007669"/>
    <property type="project" value="InterPro"/>
</dbReference>
<keyword evidence="14" id="KW-1185">Reference proteome</keyword>
<proteinExistence type="inferred from homology"/>
<protein>
    <recommendedName>
        <fullName evidence="4">phosphoserine phosphatase</fullName>
        <ecNumber evidence="4">3.1.3.3</ecNumber>
    </recommendedName>
    <alternativeName>
        <fullName evidence="10">O-phosphoserine phosphohydrolase</fullName>
    </alternativeName>
</protein>
<dbReference type="Proteomes" id="UP000185628">
    <property type="component" value="Unassembled WGS sequence"/>
</dbReference>
<evidence type="ECO:0000313" key="14">
    <source>
        <dbReference type="Proteomes" id="UP000185628"/>
    </source>
</evidence>
<comment type="cofactor">
    <cofactor evidence="1">
        <name>Mg(2+)</name>
        <dbReference type="ChEBI" id="CHEBI:18420"/>
    </cofactor>
</comment>
<dbReference type="InterPro" id="IPR036412">
    <property type="entry name" value="HAD-like_sf"/>
</dbReference>